<comment type="catalytic activity">
    <reaction evidence="6">
        <text>(6S)-NADPHX + ADP = AMP + phosphate + NADPH + H(+)</text>
        <dbReference type="Rhea" id="RHEA:32235"/>
        <dbReference type="ChEBI" id="CHEBI:15378"/>
        <dbReference type="ChEBI" id="CHEBI:43474"/>
        <dbReference type="ChEBI" id="CHEBI:57783"/>
        <dbReference type="ChEBI" id="CHEBI:64076"/>
        <dbReference type="ChEBI" id="CHEBI:456215"/>
        <dbReference type="ChEBI" id="CHEBI:456216"/>
        <dbReference type="EC" id="4.2.1.136"/>
    </reaction>
</comment>
<evidence type="ECO:0000313" key="9">
    <source>
        <dbReference type="Proteomes" id="UP000697995"/>
    </source>
</evidence>
<comment type="cofactor">
    <cofactor evidence="6">
        <name>Mg(2+)</name>
        <dbReference type="ChEBI" id="CHEBI:18420"/>
    </cofactor>
</comment>
<keyword evidence="9" id="KW-1185">Reference proteome</keyword>
<keyword evidence="1 6" id="KW-0547">Nucleotide-binding</keyword>
<dbReference type="EMBL" id="NRSG01000184">
    <property type="protein sequence ID" value="MBK1660503.1"/>
    <property type="molecule type" value="Genomic_DNA"/>
</dbReference>
<dbReference type="InterPro" id="IPR029056">
    <property type="entry name" value="Ribokinase-like"/>
</dbReference>
<evidence type="ECO:0000256" key="1">
    <source>
        <dbReference type="ARBA" id="ARBA00022741"/>
    </source>
</evidence>
<feature type="binding site" evidence="6">
    <location>
        <begin position="205"/>
        <end position="209"/>
    </location>
    <ligand>
        <name>AMP</name>
        <dbReference type="ChEBI" id="CHEBI:456215"/>
    </ligand>
</feature>
<dbReference type="InterPro" id="IPR000631">
    <property type="entry name" value="CARKD"/>
</dbReference>
<keyword evidence="3 6" id="KW-0521">NADP</keyword>
<organism evidence="8 9">
    <name type="scientific">Paracraurococcus ruber</name>
    <dbReference type="NCBI Taxonomy" id="77675"/>
    <lineage>
        <taxon>Bacteria</taxon>
        <taxon>Pseudomonadati</taxon>
        <taxon>Pseudomonadota</taxon>
        <taxon>Alphaproteobacteria</taxon>
        <taxon>Acetobacterales</taxon>
        <taxon>Roseomonadaceae</taxon>
        <taxon>Paracraurococcus</taxon>
    </lineage>
</organism>
<reference evidence="8 9" key="1">
    <citation type="journal article" date="2020" name="Microorganisms">
        <title>Osmotic Adaptation and Compatible Solute Biosynthesis of Phototrophic Bacteria as Revealed from Genome Analyses.</title>
        <authorList>
            <person name="Imhoff J.F."/>
            <person name="Rahn T."/>
            <person name="Kunzel S."/>
            <person name="Keller A."/>
            <person name="Neulinger S.C."/>
        </authorList>
    </citation>
    <scope>NUCLEOTIDE SEQUENCE [LARGE SCALE GENOMIC DNA]</scope>
    <source>
        <strain evidence="8 9">DSM 15382</strain>
    </source>
</reference>
<feature type="binding site" evidence="6">
    <location>
        <position position="235"/>
    </location>
    <ligand>
        <name>(6S)-NADPHX</name>
        <dbReference type="ChEBI" id="CHEBI:64076"/>
    </ligand>
</feature>
<keyword evidence="2 6" id="KW-0067">ATP-binding</keyword>
<evidence type="ECO:0000256" key="6">
    <source>
        <dbReference type="HAMAP-Rule" id="MF_01965"/>
    </source>
</evidence>
<dbReference type="Pfam" id="PF01256">
    <property type="entry name" value="Carb_kinase"/>
    <property type="match status" value="1"/>
</dbReference>
<comment type="catalytic activity">
    <reaction evidence="6">
        <text>(6S)-NADHX + ADP = AMP + phosphate + NADH + H(+)</text>
        <dbReference type="Rhea" id="RHEA:32223"/>
        <dbReference type="ChEBI" id="CHEBI:15378"/>
        <dbReference type="ChEBI" id="CHEBI:43474"/>
        <dbReference type="ChEBI" id="CHEBI:57945"/>
        <dbReference type="ChEBI" id="CHEBI:64074"/>
        <dbReference type="ChEBI" id="CHEBI:456215"/>
        <dbReference type="ChEBI" id="CHEBI:456216"/>
        <dbReference type="EC" id="4.2.1.136"/>
    </reaction>
</comment>
<feature type="binding site" evidence="6">
    <location>
        <position position="168"/>
    </location>
    <ligand>
        <name>(6S)-NADPHX</name>
        <dbReference type="ChEBI" id="CHEBI:64076"/>
    </ligand>
</feature>
<dbReference type="PANTHER" id="PTHR12592">
    <property type="entry name" value="ATP-DEPENDENT (S)-NAD(P)H-HYDRATE DEHYDRATASE FAMILY MEMBER"/>
    <property type="match status" value="1"/>
</dbReference>
<evidence type="ECO:0000256" key="4">
    <source>
        <dbReference type="ARBA" id="ARBA00023027"/>
    </source>
</evidence>
<comment type="caution">
    <text evidence="6">Lacks conserved residue(s) required for the propagation of feature annotation.</text>
</comment>
<feature type="binding site" evidence="6">
    <location>
        <position position="234"/>
    </location>
    <ligand>
        <name>AMP</name>
        <dbReference type="ChEBI" id="CHEBI:456215"/>
    </ligand>
</feature>
<dbReference type="HAMAP" id="MF_01965">
    <property type="entry name" value="NADHX_dehydratase"/>
    <property type="match status" value="1"/>
</dbReference>
<comment type="subunit">
    <text evidence="6">Homotetramer.</text>
</comment>
<dbReference type="PROSITE" id="PS51383">
    <property type="entry name" value="YJEF_C_3"/>
    <property type="match status" value="1"/>
</dbReference>
<sequence>MSAPVEVTEAVLRARPLPRHEEGEDKDSRGRALVIAGSREVPGGALLAALGTLRAGAGKVRIATCRSVAVPLALAMPEARVIGLAETAAGGIAPAEAAGLAARAEEADAVLVGPGMTDADAAEALAGALLARAAGAGVPFVLDAVALRALRPGATPPGLRGRLVITPHAGEMATLLGIPRDAVLADRLGAARRAAAALRAVVVMKGGGSFVATPEGESFHIARGNVGLATSGSGDTLAGILAGLLARGAAPLDAALWAVFLHGVAGERLAMRQGPVGFLARDLPAEVPGLLARIAAGEDDRGA</sequence>
<evidence type="ECO:0000256" key="5">
    <source>
        <dbReference type="ARBA" id="ARBA00023239"/>
    </source>
</evidence>
<comment type="caution">
    <text evidence="8">The sequence shown here is derived from an EMBL/GenBank/DDBJ whole genome shotgun (WGS) entry which is preliminary data.</text>
</comment>
<keyword evidence="4 6" id="KW-0520">NAD</keyword>
<dbReference type="EC" id="4.2.1.136" evidence="6"/>
<dbReference type="NCBIfam" id="TIGR00196">
    <property type="entry name" value="yjeF_cterm"/>
    <property type="match status" value="1"/>
</dbReference>
<feature type="binding site" evidence="6">
    <location>
        <position position="115"/>
    </location>
    <ligand>
        <name>(6S)-NADPHX</name>
        <dbReference type="ChEBI" id="CHEBI:64076"/>
    </ligand>
</feature>
<gene>
    <name evidence="6" type="primary">nnrD</name>
    <name evidence="8" type="ORF">CKO45_19965</name>
</gene>
<feature type="domain" description="YjeF C-terminal" evidence="7">
    <location>
        <begin position="9"/>
        <end position="294"/>
    </location>
</feature>
<evidence type="ECO:0000259" key="7">
    <source>
        <dbReference type="PROSITE" id="PS51383"/>
    </source>
</evidence>
<comment type="function">
    <text evidence="6">Catalyzes the dehydration of the S-form of NAD(P)HX at the expense of ADP, which is converted to AMP. Together with NAD(P)HX epimerase, which catalyzes the epimerization of the S- and R-forms, the enzyme allows the repair of both epimers of NAD(P)HX, a damaged form of NAD(P)H that is a result of enzymatic or heat-dependent hydration.</text>
</comment>
<protein>
    <recommendedName>
        <fullName evidence="6">ADP-dependent (S)-NAD(P)H-hydrate dehydratase</fullName>
        <ecNumber evidence="6">4.2.1.136</ecNumber>
    </recommendedName>
    <alternativeName>
        <fullName evidence="6">ADP-dependent NAD(P)HX dehydratase</fullName>
    </alternativeName>
</protein>
<dbReference type="PANTHER" id="PTHR12592:SF0">
    <property type="entry name" value="ATP-DEPENDENT (S)-NAD(P)H-HYDRATE DEHYDRATASE"/>
    <property type="match status" value="1"/>
</dbReference>
<evidence type="ECO:0000313" key="8">
    <source>
        <dbReference type="EMBL" id="MBK1660503.1"/>
    </source>
</evidence>
<dbReference type="RefSeq" id="WP_133221955.1">
    <property type="nucleotide sequence ID" value="NZ_NRSG01000184.1"/>
</dbReference>
<accession>A0ABS1D123</accession>
<dbReference type="Gene3D" id="3.40.1190.20">
    <property type="match status" value="1"/>
</dbReference>
<comment type="similarity">
    <text evidence="6">Belongs to the NnrD/CARKD family.</text>
</comment>
<keyword evidence="5 6" id="KW-0456">Lyase</keyword>
<evidence type="ECO:0000256" key="3">
    <source>
        <dbReference type="ARBA" id="ARBA00022857"/>
    </source>
</evidence>
<dbReference type="Proteomes" id="UP000697995">
    <property type="component" value="Unassembled WGS sequence"/>
</dbReference>
<dbReference type="SUPFAM" id="SSF53613">
    <property type="entry name" value="Ribokinase-like"/>
    <property type="match status" value="1"/>
</dbReference>
<dbReference type="CDD" id="cd01171">
    <property type="entry name" value="YXKO-related"/>
    <property type="match status" value="1"/>
</dbReference>
<name>A0ABS1D123_9PROT</name>
<evidence type="ECO:0000256" key="2">
    <source>
        <dbReference type="ARBA" id="ARBA00022840"/>
    </source>
</evidence>
<proteinExistence type="inferred from homology"/>